<dbReference type="Pfam" id="PF00528">
    <property type="entry name" value="BPD_transp_1"/>
    <property type="match status" value="1"/>
</dbReference>
<dbReference type="Gene3D" id="1.10.3720.10">
    <property type="entry name" value="MetI-like"/>
    <property type="match status" value="1"/>
</dbReference>
<feature type="transmembrane region" description="Helical" evidence="9">
    <location>
        <begin position="38"/>
        <end position="59"/>
    </location>
</feature>
<dbReference type="InterPro" id="IPR000515">
    <property type="entry name" value="MetI-like"/>
</dbReference>
<evidence type="ECO:0000256" key="3">
    <source>
        <dbReference type="ARBA" id="ARBA00022448"/>
    </source>
</evidence>
<evidence type="ECO:0000256" key="6">
    <source>
        <dbReference type="ARBA" id="ARBA00022692"/>
    </source>
</evidence>
<evidence type="ECO:0000256" key="2">
    <source>
        <dbReference type="ARBA" id="ARBA00010072"/>
    </source>
</evidence>
<comment type="caution">
    <text evidence="11">The sequence shown here is derived from an EMBL/GenBank/DDBJ whole genome shotgun (WGS) entry which is preliminary data.</text>
</comment>
<dbReference type="GO" id="GO:0022857">
    <property type="term" value="F:transmembrane transporter activity"/>
    <property type="evidence" value="ECO:0007669"/>
    <property type="project" value="InterPro"/>
</dbReference>
<evidence type="ECO:0000256" key="1">
    <source>
        <dbReference type="ARBA" id="ARBA00004429"/>
    </source>
</evidence>
<dbReference type="InterPro" id="IPR010065">
    <property type="entry name" value="AA_ABC_transptr_permease_3TM"/>
</dbReference>
<keyword evidence="4" id="KW-1003">Cell membrane</keyword>
<dbReference type="InterPro" id="IPR043429">
    <property type="entry name" value="ArtM/GltK/GlnP/TcyL/YhdX-like"/>
</dbReference>
<evidence type="ECO:0000256" key="5">
    <source>
        <dbReference type="ARBA" id="ARBA00022519"/>
    </source>
</evidence>
<dbReference type="EMBL" id="JACOQL010000009">
    <property type="protein sequence ID" value="MBC9248559.1"/>
    <property type="molecule type" value="Genomic_DNA"/>
</dbReference>
<dbReference type="InterPro" id="IPR035906">
    <property type="entry name" value="MetI-like_sf"/>
</dbReference>
<keyword evidence="8 9" id="KW-0472">Membrane</keyword>
<dbReference type="PANTHER" id="PTHR30614">
    <property type="entry name" value="MEMBRANE COMPONENT OF AMINO ACID ABC TRANSPORTER"/>
    <property type="match status" value="1"/>
</dbReference>
<dbReference type="GO" id="GO:0043190">
    <property type="term" value="C:ATP-binding cassette (ABC) transporter complex"/>
    <property type="evidence" value="ECO:0007669"/>
    <property type="project" value="InterPro"/>
</dbReference>
<evidence type="ECO:0000256" key="9">
    <source>
        <dbReference type="RuleBase" id="RU363032"/>
    </source>
</evidence>
<feature type="transmembrane region" description="Helical" evidence="9">
    <location>
        <begin position="213"/>
        <end position="233"/>
    </location>
</feature>
<keyword evidence="5" id="KW-0997">Cell inner membrane</keyword>
<feature type="domain" description="ABC transmembrane type-1" evidence="10">
    <location>
        <begin position="35"/>
        <end position="232"/>
    </location>
</feature>
<comment type="subcellular location">
    <subcellularLocation>
        <location evidence="1">Cell inner membrane</location>
        <topology evidence="1">Multi-pass membrane protein</topology>
    </subcellularLocation>
    <subcellularLocation>
        <location evidence="9">Cell membrane</location>
        <topology evidence="9">Multi-pass membrane protein</topology>
    </subcellularLocation>
</comment>
<dbReference type="NCBIfam" id="TIGR01726">
    <property type="entry name" value="HEQRo_perm_3TM"/>
    <property type="match status" value="1"/>
</dbReference>
<proteinExistence type="inferred from homology"/>
<sequence>MRETITSFFQSDDTGSFLGRSVLIFSQWKLFLTGVTNTVMLVGISLVIGRLIAIPMAVIRVQRVPVLSSLVALYVYVIRGTPLLVQLYFVYYGLSQFEAVQKSFAWDYLREPWWCALLTFTVGTSAYTAEILRGGILAVPRGEIEACISVGMSKLSAYRRVILPSAFRRVLPAYGNEVIFATHASVVASTVTIIDIVGAARQFNNTYYLAYEGFLAAAVLYLILVFLITRVFAHLERRLYRHLKARM</sequence>
<organism evidence="11 12">
    <name type="scientific">Paracoccus amoyensis</name>
    <dbReference type="NCBI Taxonomy" id="2760093"/>
    <lineage>
        <taxon>Bacteria</taxon>
        <taxon>Pseudomonadati</taxon>
        <taxon>Pseudomonadota</taxon>
        <taxon>Alphaproteobacteria</taxon>
        <taxon>Rhodobacterales</taxon>
        <taxon>Paracoccaceae</taxon>
        <taxon>Paracoccus</taxon>
    </lineage>
</organism>
<evidence type="ECO:0000259" key="10">
    <source>
        <dbReference type="PROSITE" id="PS50928"/>
    </source>
</evidence>
<dbReference type="PANTHER" id="PTHR30614:SF10">
    <property type="entry name" value="ARGININE ABC TRANSPORTER PERMEASE PROTEIN ARTM"/>
    <property type="match status" value="1"/>
</dbReference>
<protein>
    <submittedName>
        <fullName evidence="11">ABC transporter permease</fullName>
    </submittedName>
</protein>
<dbReference type="CDD" id="cd06261">
    <property type="entry name" value="TM_PBP2"/>
    <property type="match status" value="1"/>
</dbReference>
<keyword evidence="12" id="KW-1185">Reference proteome</keyword>
<gene>
    <name evidence="11" type="ORF">H4P12_18005</name>
</gene>
<comment type="similarity">
    <text evidence="2">Belongs to the binding-protein-dependent transport system permease family. HisMQ subfamily.</text>
</comment>
<evidence type="ECO:0000256" key="4">
    <source>
        <dbReference type="ARBA" id="ARBA00022475"/>
    </source>
</evidence>
<keyword evidence="3 9" id="KW-0813">Transport</keyword>
<dbReference type="RefSeq" id="WP_187795022.1">
    <property type="nucleotide sequence ID" value="NZ_JACOQL010000009.1"/>
</dbReference>
<keyword evidence="7 9" id="KW-1133">Transmembrane helix</keyword>
<dbReference type="AlphaFoldDB" id="A0A926JE68"/>
<feature type="transmembrane region" description="Helical" evidence="9">
    <location>
        <begin position="71"/>
        <end position="91"/>
    </location>
</feature>
<reference evidence="11" key="1">
    <citation type="submission" date="2020-08" db="EMBL/GenBank/DDBJ databases">
        <title>Paracoccus amoyensis sp. nov., isolated from the surface seawater at coast of Xiamen, Fujian.</title>
        <authorList>
            <person name="Lyu L."/>
        </authorList>
    </citation>
    <scope>NUCLEOTIDE SEQUENCE</scope>
    <source>
        <strain evidence="11">11-3</strain>
    </source>
</reference>
<evidence type="ECO:0000313" key="12">
    <source>
        <dbReference type="Proteomes" id="UP000608594"/>
    </source>
</evidence>
<evidence type="ECO:0000256" key="7">
    <source>
        <dbReference type="ARBA" id="ARBA00022989"/>
    </source>
</evidence>
<dbReference type="GO" id="GO:0006865">
    <property type="term" value="P:amino acid transport"/>
    <property type="evidence" value="ECO:0007669"/>
    <property type="project" value="TreeGrafter"/>
</dbReference>
<evidence type="ECO:0000313" key="11">
    <source>
        <dbReference type="EMBL" id="MBC9248559.1"/>
    </source>
</evidence>
<evidence type="ECO:0000256" key="8">
    <source>
        <dbReference type="ARBA" id="ARBA00023136"/>
    </source>
</evidence>
<dbReference type="Proteomes" id="UP000608594">
    <property type="component" value="Unassembled WGS sequence"/>
</dbReference>
<accession>A0A926JE68</accession>
<feature type="transmembrane region" description="Helical" evidence="9">
    <location>
        <begin position="178"/>
        <end position="201"/>
    </location>
</feature>
<name>A0A926JE68_9RHOB</name>
<keyword evidence="6 9" id="KW-0812">Transmembrane</keyword>
<dbReference type="SUPFAM" id="SSF161098">
    <property type="entry name" value="MetI-like"/>
    <property type="match status" value="1"/>
</dbReference>
<dbReference type="PROSITE" id="PS50928">
    <property type="entry name" value="ABC_TM1"/>
    <property type="match status" value="1"/>
</dbReference>